<dbReference type="SUPFAM" id="SSF103473">
    <property type="entry name" value="MFS general substrate transporter"/>
    <property type="match status" value="1"/>
</dbReference>
<evidence type="ECO:0000256" key="4">
    <source>
        <dbReference type="ARBA" id="ARBA00022989"/>
    </source>
</evidence>
<keyword evidence="2" id="KW-0813">Transport</keyword>
<feature type="transmembrane region" description="Helical" evidence="6">
    <location>
        <begin position="406"/>
        <end position="427"/>
    </location>
</feature>
<organism evidence="7 8">
    <name type="scientific">Niastella yeongjuensis</name>
    <dbReference type="NCBI Taxonomy" id="354355"/>
    <lineage>
        <taxon>Bacteria</taxon>
        <taxon>Pseudomonadati</taxon>
        <taxon>Bacteroidota</taxon>
        <taxon>Chitinophagia</taxon>
        <taxon>Chitinophagales</taxon>
        <taxon>Chitinophagaceae</taxon>
        <taxon>Niastella</taxon>
    </lineage>
</organism>
<keyword evidence="8" id="KW-1185">Reference proteome</keyword>
<evidence type="ECO:0000256" key="2">
    <source>
        <dbReference type="ARBA" id="ARBA00022448"/>
    </source>
</evidence>
<evidence type="ECO:0000313" key="8">
    <source>
        <dbReference type="Proteomes" id="UP000192610"/>
    </source>
</evidence>
<gene>
    <name evidence="7" type="ORF">A4H97_08330</name>
</gene>
<feature type="transmembrane region" description="Helical" evidence="6">
    <location>
        <begin position="343"/>
        <end position="363"/>
    </location>
</feature>
<dbReference type="OrthoDB" id="622032at2"/>
<dbReference type="RefSeq" id="WP_081201737.1">
    <property type="nucleotide sequence ID" value="NZ_FOCZ01000002.1"/>
</dbReference>
<name>A0A1V9EMW0_9BACT</name>
<feature type="transmembrane region" description="Helical" evidence="6">
    <location>
        <begin position="268"/>
        <end position="289"/>
    </location>
</feature>
<accession>A0A1V9EMW0</accession>
<feature type="transmembrane region" description="Helical" evidence="6">
    <location>
        <begin position="173"/>
        <end position="193"/>
    </location>
</feature>
<feature type="transmembrane region" description="Helical" evidence="6">
    <location>
        <begin position="234"/>
        <end position="256"/>
    </location>
</feature>
<feature type="transmembrane region" description="Helical" evidence="6">
    <location>
        <begin position="54"/>
        <end position="71"/>
    </location>
</feature>
<dbReference type="PANTHER" id="PTHR42718:SF9">
    <property type="entry name" value="MAJOR FACILITATOR SUPERFAMILY MULTIDRUG TRANSPORTER MFSC"/>
    <property type="match status" value="1"/>
</dbReference>
<dbReference type="GO" id="GO:0022857">
    <property type="term" value="F:transmembrane transporter activity"/>
    <property type="evidence" value="ECO:0007669"/>
    <property type="project" value="InterPro"/>
</dbReference>
<dbReference type="InterPro" id="IPR036259">
    <property type="entry name" value="MFS_trans_sf"/>
</dbReference>
<comment type="subcellular location">
    <subcellularLocation>
        <location evidence="1">Membrane</location>
        <topology evidence="1">Multi-pass membrane protein</topology>
    </subcellularLocation>
</comment>
<evidence type="ECO:0000256" key="5">
    <source>
        <dbReference type="ARBA" id="ARBA00023136"/>
    </source>
</evidence>
<evidence type="ECO:0000256" key="6">
    <source>
        <dbReference type="SAM" id="Phobius"/>
    </source>
</evidence>
<feature type="transmembrane region" description="Helical" evidence="6">
    <location>
        <begin position="83"/>
        <end position="103"/>
    </location>
</feature>
<dbReference type="EMBL" id="LVXG01000023">
    <property type="protein sequence ID" value="OQP47487.1"/>
    <property type="molecule type" value="Genomic_DNA"/>
</dbReference>
<feature type="transmembrane region" description="Helical" evidence="6">
    <location>
        <begin position="494"/>
        <end position="516"/>
    </location>
</feature>
<evidence type="ECO:0000256" key="3">
    <source>
        <dbReference type="ARBA" id="ARBA00022692"/>
    </source>
</evidence>
<sequence length="529" mass="58510">MEQSIYINNLVGRHVGLVRISLILILFASVAQFASFGLIQAHVVSFYGAQQEDVSFALQIAYVGIITTLPIQFRLQRYFNTRSYLLTALLTGILLNMGCLFIHDLVLFSILRFLIGVVTCIVAGCILIVIFTTFSASNRMLAGVSLFFSLILTCGVLIGIGASWVVLRTNWTAVYYGLIGLQVMAILLCICLFKPRQTTKAYPLYQIDWPGGALFMFAAAAMLFVMIYGPKRYWFADATIRNTTIFAVVATTLFLFRQASLKRPLIDLSVFKVGKFIFAIFLMLLFWGIKDSINLIYGYAASVLGWSSADVVNSGLYNIAGVIIATIIAVKMIMVNKQHLPKLLLVGFGVMSFYHIWVYTHLTPDLSFADLCMPIFLHGFACGLLFVPVSVFCIGSVPQSTGMTGIVVCTYTRFIATLNSIAGFYTLQLNYNQLFKDSFLSKLIPEEGTVTQRQELYKGLFVSKGYTTGEAMGISNMLLAKSLGIQSQLLTLRVIFLIGTVLMAIVFVILLGFAVINKIKAARLNSVTN</sequence>
<dbReference type="STRING" id="354355.SAMN05660816_01693"/>
<evidence type="ECO:0000256" key="1">
    <source>
        <dbReference type="ARBA" id="ARBA00004141"/>
    </source>
</evidence>
<feature type="transmembrane region" description="Helical" evidence="6">
    <location>
        <begin position="315"/>
        <end position="334"/>
    </location>
</feature>
<evidence type="ECO:0000313" key="7">
    <source>
        <dbReference type="EMBL" id="OQP47487.1"/>
    </source>
</evidence>
<evidence type="ECO:0008006" key="9">
    <source>
        <dbReference type="Google" id="ProtNLM"/>
    </source>
</evidence>
<dbReference type="Pfam" id="PF07690">
    <property type="entry name" value="MFS_1"/>
    <property type="match status" value="1"/>
</dbReference>
<protein>
    <recommendedName>
        <fullName evidence="9">MFS transporter</fullName>
    </recommendedName>
</protein>
<proteinExistence type="predicted"/>
<feature type="transmembrane region" description="Helical" evidence="6">
    <location>
        <begin position="20"/>
        <end position="42"/>
    </location>
</feature>
<feature type="transmembrane region" description="Helical" evidence="6">
    <location>
        <begin position="146"/>
        <end position="167"/>
    </location>
</feature>
<keyword evidence="3 6" id="KW-0812">Transmembrane</keyword>
<reference evidence="8" key="1">
    <citation type="submission" date="2016-04" db="EMBL/GenBank/DDBJ databases">
        <authorList>
            <person name="Chen L."/>
            <person name="Zhuang W."/>
            <person name="Wang G."/>
        </authorList>
    </citation>
    <scope>NUCLEOTIDE SEQUENCE [LARGE SCALE GENOMIC DNA]</scope>
    <source>
        <strain evidence="8">17621</strain>
    </source>
</reference>
<comment type="caution">
    <text evidence="7">The sequence shown here is derived from an EMBL/GenBank/DDBJ whole genome shotgun (WGS) entry which is preliminary data.</text>
</comment>
<keyword evidence="4 6" id="KW-1133">Transmembrane helix</keyword>
<feature type="transmembrane region" description="Helical" evidence="6">
    <location>
        <begin position="375"/>
        <end position="394"/>
    </location>
</feature>
<dbReference type="PANTHER" id="PTHR42718">
    <property type="entry name" value="MAJOR FACILITATOR SUPERFAMILY MULTIDRUG TRANSPORTER MFSC"/>
    <property type="match status" value="1"/>
</dbReference>
<feature type="transmembrane region" description="Helical" evidence="6">
    <location>
        <begin position="109"/>
        <end position="134"/>
    </location>
</feature>
<feature type="transmembrane region" description="Helical" evidence="6">
    <location>
        <begin position="205"/>
        <end position="228"/>
    </location>
</feature>
<keyword evidence="5 6" id="KW-0472">Membrane</keyword>
<dbReference type="Gene3D" id="1.20.1250.20">
    <property type="entry name" value="MFS general substrate transporter like domains"/>
    <property type="match status" value="1"/>
</dbReference>
<dbReference type="Proteomes" id="UP000192610">
    <property type="component" value="Unassembled WGS sequence"/>
</dbReference>
<dbReference type="AlphaFoldDB" id="A0A1V9EMW0"/>
<dbReference type="GO" id="GO:0016020">
    <property type="term" value="C:membrane"/>
    <property type="evidence" value="ECO:0007669"/>
    <property type="project" value="UniProtKB-SubCell"/>
</dbReference>
<dbReference type="InterPro" id="IPR011701">
    <property type="entry name" value="MFS"/>
</dbReference>